<dbReference type="SMART" id="SM00481">
    <property type="entry name" value="POLIIIAc"/>
    <property type="match status" value="1"/>
</dbReference>
<evidence type="ECO:0000259" key="1">
    <source>
        <dbReference type="SMART" id="SM00481"/>
    </source>
</evidence>
<dbReference type="Gene3D" id="3.20.20.140">
    <property type="entry name" value="Metal-dependent hydrolases"/>
    <property type="match status" value="1"/>
</dbReference>
<dbReference type="InterPro" id="IPR016195">
    <property type="entry name" value="Pol/histidinol_Pase-like"/>
</dbReference>
<dbReference type="Pfam" id="PF13263">
    <property type="entry name" value="PHP_C"/>
    <property type="match status" value="1"/>
</dbReference>
<name>A0A381X0P3_9ZZZZ</name>
<dbReference type="CDD" id="cd07432">
    <property type="entry name" value="PHP_HisPPase"/>
    <property type="match status" value="1"/>
</dbReference>
<dbReference type="InterPro" id="IPR004013">
    <property type="entry name" value="PHP_dom"/>
</dbReference>
<dbReference type="InterPro" id="IPR052018">
    <property type="entry name" value="PHP_domain"/>
</dbReference>
<dbReference type="AlphaFoldDB" id="A0A381X0P3"/>
<dbReference type="InterPro" id="IPR003141">
    <property type="entry name" value="Pol/His_phosphatase_N"/>
</dbReference>
<organism evidence="2">
    <name type="scientific">marine metagenome</name>
    <dbReference type="NCBI Taxonomy" id="408172"/>
    <lineage>
        <taxon>unclassified sequences</taxon>
        <taxon>metagenomes</taxon>
        <taxon>ecological metagenomes</taxon>
    </lineage>
</organism>
<dbReference type="PANTHER" id="PTHR42924:SF3">
    <property type="entry name" value="POLYMERASE_HISTIDINOL PHOSPHATASE N-TERMINAL DOMAIN-CONTAINING PROTEIN"/>
    <property type="match status" value="1"/>
</dbReference>
<dbReference type="GO" id="GO:0035312">
    <property type="term" value="F:5'-3' DNA exonuclease activity"/>
    <property type="evidence" value="ECO:0007669"/>
    <property type="project" value="TreeGrafter"/>
</dbReference>
<sequence length="230" mass="25632">MSTVIDLHVHTTRGSSDSSLTPEAMVIEAKRIGLKAICITEHNALWDKSKFREFAYKHDILLIRGVEVDTDMGHVLTFGLDEYISGISKIQELRRIILEIGGAMITAHPFRGLLDKRPNSWPLLYESSQSLPNHVDHALSHPVFGFVDAIEVANGSTVDAENNFAYRVSEKLRLPGTGGSDAHSTHGLGRCTTIFEKNIRSEKEFVEALRMGNFYASHGLRMGKVRPFKS</sequence>
<gene>
    <name evidence="2" type="ORF">METZ01_LOCUS111210</name>
</gene>
<dbReference type="EMBL" id="UINC01013521">
    <property type="protein sequence ID" value="SVA58356.1"/>
    <property type="molecule type" value="Genomic_DNA"/>
</dbReference>
<accession>A0A381X0P3</accession>
<dbReference type="GO" id="GO:0004534">
    <property type="term" value="F:5'-3' RNA exonuclease activity"/>
    <property type="evidence" value="ECO:0007669"/>
    <property type="project" value="TreeGrafter"/>
</dbReference>
<proteinExistence type="predicted"/>
<dbReference type="SUPFAM" id="SSF89550">
    <property type="entry name" value="PHP domain-like"/>
    <property type="match status" value="1"/>
</dbReference>
<dbReference type="NCBIfam" id="NF038032">
    <property type="entry name" value="CehA_McbA_metalo"/>
    <property type="match status" value="1"/>
</dbReference>
<dbReference type="PANTHER" id="PTHR42924">
    <property type="entry name" value="EXONUCLEASE"/>
    <property type="match status" value="1"/>
</dbReference>
<dbReference type="Pfam" id="PF02811">
    <property type="entry name" value="PHP"/>
    <property type="match status" value="1"/>
</dbReference>
<evidence type="ECO:0000313" key="2">
    <source>
        <dbReference type="EMBL" id="SVA58356.1"/>
    </source>
</evidence>
<feature type="domain" description="Polymerase/histidinol phosphatase N-terminal" evidence="1">
    <location>
        <begin position="5"/>
        <end position="72"/>
    </location>
</feature>
<protein>
    <recommendedName>
        <fullName evidence="1">Polymerase/histidinol phosphatase N-terminal domain-containing protein</fullName>
    </recommendedName>
</protein>
<reference evidence="2" key="1">
    <citation type="submission" date="2018-05" db="EMBL/GenBank/DDBJ databases">
        <authorList>
            <person name="Lanie J.A."/>
            <person name="Ng W.-L."/>
            <person name="Kazmierczak K.M."/>
            <person name="Andrzejewski T.M."/>
            <person name="Davidsen T.M."/>
            <person name="Wayne K.J."/>
            <person name="Tettelin H."/>
            <person name="Glass J.I."/>
            <person name="Rusch D."/>
            <person name="Podicherti R."/>
            <person name="Tsui H.-C.T."/>
            <person name="Winkler M.E."/>
        </authorList>
    </citation>
    <scope>NUCLEOTIDE SEQUENCE</scope>
</reference>